<name>A0ABS2GR21_9FIRM</name>
<comment type="similarity">
    <text evidence="2">Belongs to the chromate ion transporter (CHR) (TC 2.A.51) family.</text>
</comment>
<organism evidence="8 9">
    <name type="scientific">Hydrogenoanaerobacterium saccharovorans</name>
    <dbReference type="NCBI Taxonomy" id="474960"/>
    <lineage>
        <taxon>Bacteria</taxon>
        <taxon>Bacillati</taxon>
        <taxon>Bacillota</taxon>
        <taxon>Clostridia</taxon>
        <taxon>Eubacteriales</taxon>
        <taxon>Oscillospiraceae</taxon>
        <taxon>Hydrogenoanaerobacterium</taxon>
    </lineage>
</organism>
<evidence type="ECO:0000313" key="9">
    <source>
        <dbReference type="Proteomes" id="UP000724149"/>
    </source>
</evidence>
<dbReference type="RefSeq" id="WP_177504445.1">
    <property type="nucleotide sequence ID" value="NZ_JACSNR010000009.1"/>
</dbReference>
<keyword evidence="6 7" id="KW-0472">Membrane</keyword>
<evidence type="ECO:0000256" key="7">
    <source>
        <dbReference type="SAM" id="Phobius"/>
    </source>
</evidence>
<protein>
    <submittedName>
        <fullName evidence="8">Chromate transporter</fullName>
    </submittedName>
</protein>
<gene>
    <name evidence="8" type="ORF">H9X81_09200</name>
</gene>
<feature type="transmembrane region" description="Helical" evidence="7">
    <location>
        <begin position="74"/>
        <end position="95"/>
    </location>
</feature>
<accession>A0ABS2GR21</accession>
<keyword evidence="3" id="KW-1003">Cell membrane</keyword>
<feature type="transmembrane region" description="Helical" evidence="7">
    <location>
        <begin position="6"/>
        <end position="29"/>
    </location>
</feature>
<evidence type="ECO:0000256" key="2">
    <source>
        <dbReference type="ARBA" id="ARBA00005262"/>
    </source>
</evidence>
<comment type="caution">
    <text evidence="8">The sequence shown here is derived from an EMBL/GenBank/DDBJ whole genome shotgun (WGS) entry which is preliminary data.</text>
</comment>
<comment type="subcellular location">
    <subcellularLocation>
        <location evidence="1">Cell membrane</location>
        <topology evidence="1">Multi-pass membrane protein</topology>
    </subcellularLocation>
</comment>
<evidence type="ECO:0000256" key="3">
    <source>
        <dbReference type="ARBA" id="ARBA00022475"/>
    </source>
</evidence>
<feature type="transmembrane region" description="Helical" evidence="7">
    <location>
        <begin position="115"/>
        <end position="134"/>
    </location>
</feature>
<sequence length="194" mass="20818">MKRLGELFWAFFRIGALTFGGGYAMIALLDHECVEKRQWLTADELMDITVVAESTPGPIAINCATYTGWRQAGLAGAVSATVGIVLPAFLLFWGLSFCFEELLDLPVLEWAFRGIRAAVAVLVLEAGAKMLLKLRKKPQGRSLRTGLAAAGFGLALLARVLGWPISTIELMLLAGIAGVLLFRDTPAGKGAENP</sequence>
<evidence type="ECO:0000313" key="8">
    <source>
        <dbReference type="EMBL" id="MBM6923859.1"/>
    </source>
</evidence>
<dbReference type="EMBL" id="JACSNR010000009">
    <property type="protein sequence ID" value="MBM6923859.1"/>
    <property type="molecule type" value="Genomic_DNA"/>
</dbReference>
<evidence type="ECO:0000256" key="6">
    <source>
        <dbReference type="ARBA" id="ARBA00023136"/>
    </source>
</evidence>
<dbReference type="InterPro" id="IPR003370">
    <property type="entry name" value="Chromate_transpt"/>
</dbReference>
<keyword evidence="4 7" id="KW-0812">Transmembrane</keyword>
<dbReference type="PANTHER" id="PTHR43663">
    <property type="entry name" value="CHROMATE TRANSPORT PROTEIN-RELATED"/>
    <property type="match status" value="1"/>
</dbReference>
<keyword evidence="9" id="KW-1185">Reference proteome</keyword>
<evidence type="ECO:0000256" key="5">
    <source>
        <dbReference type="ARBA" id="ARBA00022989"/>
    </source>
</evidence>
<dbReference type="Proteomes" id="UP000724149">
    <property type="component" value="Unassembled WGS sequence"/>
</dbReference>
<proteinExistence type="inferred from homology"/>
<keyword evidence="5 7" id="KW-1133">Transmembrane helix</keyword>
<dbReference type="InterPro" id="IPR052518">
    <property type="entry name" value="CHR_Transporter"/>
</dbReference>
<evidence type="ECO:0000256" key="1">
    <source>
        <dbReference type="ARBA" id="ARBA00004651"/>
    </source>
</evidence>
<evidence type="ECO:0000256" key="4">
    <source>
        <dbReference type="ARBA" id="ARBA00022692"/>
    </source>
</evidence>
<reference evidence="8 9" key="1">
    <citation type="journal article" date="2021" name="Sci. Rep.">
        <title>The distribution of antibiotic resistance genes in chicken gut microbiota commensals.</title>
        <authorList>
            <person name="Juricova H."/>
            <person name="Matiasovicova J."/>
            <person name="Kubasova T."/>
            <person name="Cejkova D."/>
            <person name="Rychlik I."/>
        </authorList>
    </citation>
    <scope>NUCLEOTIDE SEQUENCE [LARGE SCALE GENOMIC DNA]</scope>
    <source>
        <strain evidence="8 9">An564</strain>
    </source>
</reference>
<dbReference type="Pfam" id="PF02417">
    <property type="entry name" value="Chromate_transp"/>
    <property type="match status" value="1"/>
</dbReference>
<dbReference type="PANTHER" id="PTHR43663:SF1">
    <property type="entry name" value="CHROMATE TRANSPORTER"/>
    <property type="match status" value="1"/>
</dbReference>